<dbReference type="AlphaFoldDB" id="A0A2P2NMF4"/>
<dbReference type="EMBL" id="GGEC01063167">
    <property type="protein sequence ID" value="MBX43651.1"/>
    <property type="molecule type" value="Transcribed_RNA"/>
</dbReference>
<sequence length="45" mass="4904">MGLDIRLWTISYMTSGLGSHVGESACFCTLANVVEPLTQRFPCPT</sequence>
<organism evidence="1">
    <name type="scientific">Rhizophora mucronata</name>
    <name type="common">Asiatic mangrove</name>
    <dbReference type="NCBI Taxonomy" id="61149"/>
    <lineage>
        <taxon>Eukaryota</taxon>
        <taxon>Viridiplantae</taxon>
        <taxon>Streptophyta</taxon>
        <taxon>Embryophyta</taxon>
        <taxon>Tracheophyta</taxon>
        <taxon>Spermatophyta</taxon>
        <taxon>Magnoliopsida</taxon>
        <taxon>eudicotyledons</taxon>
        <taxon>Gunneridae</taxon>
        <taxon>Pentapetalae</taxon>
        <taxon>rosids</taxon>
        <taxon>fabids</taxon>
        <taxon>Malpighiales</taxon>
        <taxon>Rhizophoraceae</taxon>
        <taxon>Rhizophora</taxon>
    </lineage>
</organism>
<proteinExistence type="predicted"/>
<reference evidence="1" key="1">
    <citation type="submission" date="2018-02" db="EMBL/GenBank/DDBJ databases">
        <title>Rhizophora mucronata_Transcriptome.</title>
        <authorList>
            <person name="Meera S.P."/>
            <person name="Sreeshan A."/>
            <person name="Augustine A."/>
        </authorList>
    </citation>
    <scope>NUCLEOTIDE SEQUENCE</scope>
    <source>
        <tissue evidence="1">Leaf</tissue>
    </source>
</reference>
<evidence type="ECO:0000313" key="1">
    <source>
        <dbReference type="EMBL" id="MBX43651.1"/>
    </source>
</evidence>
<name>A0A2P2NMF4_RHIMU</name>
<accession>A0A2P2NMF4</accession>
<protein>
    <submittedName>
        <fullName evidence="1">Uncharacterized protein</fullName>
    </submittedName>
</protein>